<dbReference type="AlphaFoldDB" id="A0AAQ3RXZ3"/>
<proteinExistence type="predicted"/>
<dbReference type="Proteomes" id="UP001374535">
    <property type="component" value="Chromosome 5"/>
</dbReference>
<reference evidence="1 2" key="1">
    <citation type="journal article" date="2023" name="Life. Sci Alliance">
        <title>Evolutionary insights into 3D genome organization and epigenetic landscape of Vigna mungo.</title>
        <authorList>
            <person name="Junaid A."/>
            <person name="Singh B."/>
            <person name="Bhatia S."/>
        </authorList>
    </citation>
    <scope>NUCLEOTIDE SEQUENCE [LARGE SCALE GENOMIC DNA]</scope>
    <source>
        <strain evidence="1">Urdbean</strain>
    </source>
</reference>
<keyword evidence="2" id="KW-1185">Reference proteome</keyword>
<dbReference type="EMBL" id="CP144696">
    <property type="protein sequence ID" value="WVZ10442.1"/>
    <property type="molecule type" value="Genomic_DNA"/>
</dbReference>
<feature type="non-terminal residue" evidence="1">
    <location>
        <position position="106"/>
    </location>
</feature>
<sequence length="106" mass="12526">MLGWDTQRYNLNLSLLSTNIVVVVRRIRRSIRINQCLEIFTRSPSVFIIWRWKELQVTKGSDCQTYKTSSTNILPMMPIVINTRDSNHRCHEKGKEHYTKLCNMTP</sequence>
<accession>A0AAQ3RXZ3</accession>
<organism evidence="1 2">
    <name type="scientific">Vigna mungo</name>
    <name type="common">Black gram</name>
    <name type="synonym">Phaseolus mungo</name>
    <dbReference type="NCBI Taxonomy" id="3915"/>
    <lineage>
        <taxon>Eukaryota</taxon>
        <taxon>Viridiplantae</taxon>
        <taxon>Streptophyta</taxon>
        <taxon>Embryophyta</taxon>
        <taxon>Tracheophyta</taxon>
        <taxon>Spermatophyta</taxon>
        <taxon>Magnoliopsida</taxon>
        <taxon>eudicotyledons</taxon>
        <taxon>Gunneridae</taxon>
        <taxon>Pentapetalae</taxon>
        <taxon>rosids</taxon>
        <taxon>fabids</taxon>
        <taxon>Fabales</taxon>
        <taxon>Fabaceae</taxon>
        <taxon>Papilionoideae</taxon>
        <taxon>50 kb inversion clade</taxon>
        <taxon>NPAAA clade</taxon>
        <taxon>indigoferoid/millettioid clade</taxon>
        <taxon>Phaseoleae</taxon>
        <taxon>Vigna</taxon>
    </lineage>
</organism>
<evidence type="ECO:0000313" key="1">
    <source>
        <dbReference type="EMBL" id="WVZ10442.1"/>
    </source>
</evidence>
<name>A0AAQ3RXZ3_VIGMU</name>
<gene>
    <name evidence="1" type="ORF">V8G54_014972</name>
</gene>
<protein>
    <submittedName>
        <fullName evidence="1">Uncharacterized protein</fullName>
    </submittedName>
</protein>
<evidence type="ECO:0000313" key="2">
    <source>
        <dbReference type="Proteomes" id="UP001374535"/>
    </source>
</evidence>